<evidence type="ECO:0000313" key="5">
    <source>
        <dbReference type="EMBL" id="KAL3313453.1"/>
    </source>
</evidence>
<dbReference type="SUPFAM" id="SSF51905">
    <property type="entry name" value="FAD/NAD(P)-binding domain"/>
    <property type="match status" value="1"/>
</dbReference>
<feature type="compositionally biased region" description="Polar residues" evidence="3">
    <location>
        <begin position="47"/>
        <end position="56"/>
    </location>
</feature>
<dbReference type="InterPro" id="IPR050281">
    <property type="entry name" value="Flavin_monoamine_oxidase"/>
</dbReference>
<dbReference type="PANTHER" id="PTHR10742:SF386">
    <property type="entry name" value="LYSINE-SPECIFIC HISTONE DEMETHYLASE 1A"/>
    <property type="match status" value="1"/>
</dbReference>
<keyword evidence="2" id="KW-0560">Oxidoreductase</keyword>
<dbReference type="Gene3D" id="3.50.50.60">
    <property type="entry name" value="FAD/NAD(P)-binding domain"/>
    <property type="match status" value="1"/>
</dbReference>
<protein>
    <submittedName>
        <fullName evidence="5">Lysine-specific histone demethylase 1A</fullName>
    </submittedName>
</protein>
<evidence type="ECO:0000313" key="6">
    <source>
        <dbReference type="Proteomes" id="UP001626550"/>
    </source>
</evidence>
<organism evidence="5 6">
    <name type="scientific">Cichlidogyrus casuarinus</name>
    <dbReference type="NCBI Taxonomy" id="1844966"/>
    <lineage>
        <taxon>Eukaryota</taxon>
        <taxon>Metazoa</taxon>
        <taxon>Spiralia</taxon>
        <taxon>Lophotrochozoa</taxon>
        <taxon>Platyhelminthes</taxon>
        <taxon>Monogenea</taxon>
        <taxon>Monopisthocotylea</taxon>
        <taxon>Dactylogyridea</taxon>
        <taxon>Ancyrocephalidae</taxon>
        <taxon>Cichlidogyrus</taxon>
    </lineage>
</organism>
<gene>
    <name evidence="5" type="primary">KDM1A</name>
    <name evidence="5" type="ORF">Ciccas_007947</name>
</gene>
<evidence type="ECO:0000259" key="4">
    <source>
        <dbReference type="Pfam" id="PF01593"/>
    </source>
</evidence>
<dbReference type="EMBL" id="JBJKFK010001301">
    <property type="protein sequence ID" value="KAL3313453.1"/>
    <property type="molecule type" value="Genomic_DNA"/>
</dbReference>
<dbReference type="AlphaFoldDB" id="A0ABD2Q257"/>
<proteinExistence type="inferred from homology"/>
<dbReference type="GO" id="GO:0016491">
    <property type="term" value="F:oxidoreductase activity"/>
    <property type="evidence" value="ECO:0007669"/>
    <property type="project" value="UniProtKB-KW"/>
</dbReference>
<name>A0ABD2Q257_9PLAT</name>
<keyword evidence="6" id="KW-1185">Reference proteome</keyword>
<accession>A0ABD2Q257</accession>
<dbReference type="Gene3D" id="3.90.660.10">
    <property type="match status" value="1"/>
</dbReference>
<dbReference type="InterPro" id="IPR002937">
    <property type="entry name" value="Amino_oxidase"/>
</dbReference>
<feature type="region of interest" description="Disordered" evidence="3">
    <location>
        <begin position="47"/>
        <end position="66"/>
    </location>
</feature>
<dbReference type="PANTHER" id="PTHR10742">
    <property type="entry name" value="FLAVIN MONOAMINE OXIDASE"/>
    <property type="match status" value="1"/>
</dbReference>
<dbReference type="Proteomes" id="UP001626550">
    <property type="component" value="Unassembled WGS sequence"/>
</dbReference>
<evidence type="ECO:0000256" key="2">
    <source>
        <dbReference type="ARBA" id="ARBA00023002"/>
    </source>
</evidence>
<feature type="domain" description="Amine oxidase" evidence="4">
    <location>
        <begin position="2"/>
        <end position="103"/>
    </location>
</feature>
<dbReference type="Pfam" id="PF01593">
    <property type="entry name" value="Amino_oxidase"/>
    <property type="match status" value="1"/>
</dbReference>
<reference evidence="5 6" key="1">
    <citation type="submission" date="2024-11" db="EMBL/GenBank/DDBJ databases">
        <title>Adaptive evolution of stress response genes in parasites aligns with host niche diversity.</title>
        <authorList>
            <person name="Hahn C."/>
            <person name="Resl P."/>
        </authorList>
    </citation>
    <scope>NUCLEOTIDE SEQUENCE [LARGE SCALE GENOMIC DNA]</scope>
    <source>
        <strain evidence="5">EGGRZ-B1_66</strain>
        <tissue evidence="5">Body</tissue>
    </source>
</reference>
<evidence type="ECO:0000256" key="3">
    <source>
        <dbReference type="SAM" id="MobiDB-lite"/>
    </source>
</evidence>
<comment type="caution">
    <text evidence="5">The sequence shown here is derived from an EMBL/GenBank/DDBJ whole genome shotgun (WGS) entry which is preliminary data.</text>
</comment>
<evidence type="ECO:0000256" key="1">
    <source>
        <dbReference type="ARBA" id="ARBA00005995"/>
    </source>
</evidence>
<sequence>MVTRWQSDVNSRGSYSYVSVDATGADYDVLGQSVAYVDANSSVLVPISQPKTTEGQNADAEDPVTKPETVQPRVFFAGEHTCRFYPATVHGAFLSGLRETARIANALFPGHLPLKQCNFKLSNTVVNS</sequence>
<comment type="similarity">
    <text evidence="1">Belongs to the flavin monoamine oxidase family.</text>
</comment>
<dbReference type="InterPro" id="IPR036188">
    <property type="entry name" value="FAD/NAD-bd_sf"/>
</dbReference>